<gene>
    <name evidence="4" type="ORF">K457DRAFT_354619</name>
</gene>
<feature type="transmembrane region" description="Helical" evidence="2">
    <location>
        <begin position="369"/>
        <end position="388"/>
    </location>
</feature>
<feature type="compositionally biased region" description="Basic and acidic residues" evidence="1">
    <location>
        <begin position="550"/>
        <end position="560"/>
    </location>
</feature>
<evidence type="ECO:0000256" key="2">
    <source>
        <dbReference type="SAM" id="Phobius"/>
    </source>
</evidence>
<sequence>MTNKHLAQSTQRARRQILLILASLLFTTLSSFPLVSSAPATTTTSPSTTAAVVPPTATTNFILPTPAPAFPTNSPSTNNNTTSASLTGCPPPMVPNIYNLTTLGCTGPCCIPCPVSSVFYEPHKLENVYTVTSVFRFLSAAACMFLSICYLVLPSRRRHPHLIVLLFAMLMVPWEALGTAWLFKKEDLLCKNVYEIADMTNSWFCGVQGALLQYIVLVMLCLGFLLIANLHLLTVYRSSLIQSSLSKLMGVSFILPLALVIPVVVKKQIMNPGFGSICFVGPDVASAFFFYPLSVIVCVATLLHLGTIGFMIKTAVQANSSSSVSNSHSRSYGNNSTGNNNPANMTPRQRRLQTARDISQLLKQQWRPGLFALWLLIIDMIYWLFYFIEAKKLLSVGPNTLWFQQWAACLAEQAIASVKAGRLSMTNPTPDQVIAAGEVAQRTCAAIAAPFVPNFAWAALSDIMPALFGIVILIIFGSKLELWHDLRERLFGRRSANGGKIMMGDISKESRDKMYTKGPSSGAHKGNAASSSPAEALAPASAAASASNPHRQERYKRDLKVTTQQLDDTFYDEDLVHIDNPYGSQTNLTPTSGISFQKTNNGGPILKNQAEYTNNLASPGNSGGYRTGTPEPWKPSAWTTTTTTATTANSNPSSDDYSIQTAYRSTSPQLRINTYSSSSQRPVVIGGGGGTLSPLSPQRQFYNNEDLDAVPVSLTTPPPLYNSNSSRNAYREPVPHS</sequence>
<dbReference type="STRING" id="1314771.A0A197K5S6"/>
<keyword evidence="2" id="KW-1133">Transmembrane helix</keyword>
<feature type="transmembrane region" description="Helical" evidence="2">
    <location>
        <begin position="134"/>
        <end position="153"/>
    </location>
</feature>
<organism evidence="4 5">
    <name type="scientific">Linnemannia elongata AG-77</name>
    <dbReference type="NCBI Taxonomy" id="1314771"/>
    <lineage>
        <taxon>Eukaryota</taxon>
        <taxon>Fungi</taxon>
        <taxon>Fungi incertae sedis</taxon>
        <taxon>Mucoromycota</taxon>
        <taxon>Mortierellomycotina</taxon>
        <taxon>Mortierellomycetes</taxon>
        <taxon>Mortierellales</taxon>
        <taxon>Mortierellaceae</taxon>
        <taxon>Linnemannia</taxon>
    </lineage>
</organism>
<evidence type="ECO:0000256" key="1">
    <source>
        <dbReference type="SAM" id="MobiDB-lite"/>
    </source>
</evidence>
<feature type="transmembrane region" description="Helical" evidence="2">
    <location>
        <begin position="248"/>
        <end position="265"/>
    </location>
</feature>
<feature type="transmembrane region" description="Helical" evidence="2">
    <location>
        <begin position="162"/>
        <end position="183"/>
    </location>
</feature>
<feature type="transmembrane region" description="Helical" evidence="2">
    <location>
        <begin position="455"/>
        <end position="477"/>
    </location>
</feature>
<feature type="transmembrane region" description="Helical" evidence="2">
    <location>
        <begin position="289"/>
        <end position="312"/>
    </location>
</feature>
<feature type="signal peptide" evidence="3">
    <location>
        <begin position="1"/>
        <end position="37"/>
    </location>
</feature>
<reference evidence="4 5" key="1">
    <citation type="submission" date="2016-05" db="EMBL/GenBank/DDBJ databases">
        <title>Genome sequencing reveals origins of a unique bacterial endosymbiosis in the earliest lineages of terrestrial Fungi.</title>
        <authorList>
            <consortium name="DOE Joint Genome Institute"/>
            <person name="Uehling J."/>
            <person name="Gryganskyi A."/>
            <person name="Hameed K."/>
            <person name="Tschaplinski T."/>
            <person name="Misztal P."/>
            <person name="Wu S."/>
            <person name="Desiro A."/>
            <person name="Vande Pol N."/>
            <person name="Du Z.-Y."/>
            <person name="Zienkiewicz A."/>
            <person name="Zienkiewicz K."/>
            <person name="Morin E."/>
            <person name="Tisserant E."/>
            <person name="Splivallo R."/>
            <person name="Hainaut M."/>
            <person name="Henrissat B."/>
            <person name="Ohm R."/>
            <person name="Kuo A."/>
            <person name="Yan J."/>
            <person name="Lipzen A."/>
            <person name="Nolan M."/>
            <person name="Labutti K."/>
            <person name="Barry K."/>
            <person name="Goldstein A."/>
            <person name="Labbe J."/>
            <person name="Schadt C."/>
            <person name="Tuskan G."/>
            <person name="Grigoriev I."/>
            <person name="Martin F."/>
            <person name="Vilgalys R."/>
            <person name="Bonito G."/>
        </authorList>
    </citation>
    <scope>NUCLEOTIDE SEQUENCE [LARGE SCALE GENOMIC DNA]</scope>
    <source>
        <strain evidence="4 5">AG-77</strain>
    </source>
</reference>
<name>A0A197K5S6_9FUNG</name>
<feature type="transmembrane region" description="Helical" evidence="2">
    <location>
        <begin position="211"/>
        <end position="236"/>
    </location>
</feature>
<feature type="compositionally biased region" description="Low complexity" evidence="1">
    <location>
        <begin position="528"/>
        <end position="547"/>
    </location>
</feature>
<accession>A0A197K5S6</accession>
<evidence type="ECO:0008006" key="6">
    <source>
        <dbReference type="Google" id="ProtNLM"/>
    </source>
</evidence>
<keyword evidence="2" id="KW-0812">Transmembrane</keyword>
<dbReference type="Gene3D" id="1.20.1070.10">
    <property type="entry name" value="Rhodopsin 7-helix transmembrane proteins"/>
    <property type="match status" value="1"/>
</dbReference>
<feature type="compositionally biased region" description="Polar residues" evidence="1">
    <location>
        <begin position="693"/>
        <end position="703"/>
    </location>
</feature>
<dbReference type="EMBL" id="KV442028">
    <property type="protein sequence ID" value="OAQ31799.1"/>
    <property type="molecule type" value="Genomic_DNA"/>
</dbReference>
<proteinExistence type="predicted"/>
<evidence type="ECO:0000256" key="3">
    <source>
        <dbReference type="SAM" id="SignalP"/>
    </source>
</evidence>
<feature type="region of interest" description="Disordered" evidence="1">
    <location>
        <begin position="675"/>
        <end position="737"/>
    </location>
</feature>
<dbReference type="InterPro" id="IPR050949">
    <property type="entry name" value="GPCR_Fz/Smo-like"/>
</dbReference>
<feature type="region of interest" description="Disordered" evidence="1">
    <location>
        <begin position="325"/>
        <end position="349"/>
    </location>
</feature>
<feature type="compositionally biased region" description="Low complexity" evidence="1">
    <location>
        <begin position="325"/>
        <end position="344"/>
    </location>
</feature>
<dbReference type="PANTHER" id="PTHR31787">
    <property type="entry name" value="G-PROTEIN-COUPLED RECEPTOR GPCR FAMILY PROTEIN"/>
    <property type="match status" value="1"/>
</dbReference>
<evidence type="ECO:0000313" key="4">
    <source>
        <dbReference type="EMBL" id="OAQ31799.1"/>
    </source>
</evidence>
<dbReference type="AlphaFoldDB" id="A0A197K5S6"/>
<protein>
    <recommendedName>
        <fullName evidence="6">G-protein coupled receptors family 2 profile 2 domain-containing protein</fullName>
    </recommendedName>
</protein>
<keyword evidence="2" id="KW-0472">Membrane</keyword>
<keyword evidence="3" id="KW-0732">Signal</keyword>
<dbReference type="Proteomes" id="UP000078512">
    <property type="component" value="Unassembled WGS sequence"/>
</dbReference>
<keyword evidence="5" id="KW-1185">Reference proteome</keyword>
<feature type="region of interest" description="Disordered" evidence="1">
    <location>
        <begin position="507"/>
        <end position="560"/>
    </location>
</feature>
<evidence type="ECO:0000313" key="5">
    <source>
        <dbReference type="Proteomes" id="UP000078512"/>
    </source>
</evidence>
<dbReference type="OrthoDB" id="26203at2759"/>
<feature type="chain" id="PRO_5008276593" description="G-protein coupled receptors family 2 profile 2 domain-containing protein" evidence="3">
    <location>
        <begin position="38"/>
        <end position="737"/>
    </location>
</feature>
<dbReference type="PANTHER" id="PTHR31787:SF3">
    <property type="entry name" value="FRIZZLED AND SMOOTHENED-LIKE PROTEIN H"/>
    <property type="match status" value="1"/>
</dbReference>